<dbReference type="EMBL" id="WOSY01000001">
    <property type="protein sequence ID" value="NHN87076.1"/>
    <property type="molecule type" value="Genomic_DNA"/>
</dbReference>
<accession>A0ABX0JUA9</accession>
<evidence type="ECO:0000313" key="9">
    <source>
        <dbReference type="Proteomes" id="UP000631653"/>
    </source>
</evidence>
<name>A0ABX0JUA9_9PROT</name>
<dbReference type="PANTHER" id="PTHR30509:SF9">
    <property type="entry name" value="MULTIDRUG RESISTANCE PROTEIN MDTO"/>
    <property type="match status" value="1"/>
</dbReference>
<comment type="caution">
    <text evidence="8">The sequence shown here is derived from an EMBL/GenBank/DDBJ whole genome shotgun (WGS) entry which is preliminary data.</text>
</comment>
<evidence type="ECO:0000256" key="5">
    <source>
        <dbReference type="ARBA" id="ARBA00022989"/>
    </source>
</evidence>
<keyword evidence="5 7" id="KW-1133">Transmembrane helix</keyword>
<evidence type="ECO:0000256" key="3">
    <source>
        <dbReference type="ARBA" id="ARBA00022475"/>
    </source>
</evidence>
<keyword evidence="4 7" id="KW-0812">Transmembrane</keyword>
<keyword evidence="2" id="KW-0813">Transport</keyword>
<sequence>MRSGALRVAARDWGRFRDWSGFGEWGRFEHWAWLLAPSAANVGFAVRTSCAAIFSLMVAMWMELGSPQWAPLTVWVVATTSRGESISKSRWRLVGTITGCCVGVALIAAFPQQAALFFLALAVWTGTCCGLATFFDGFRSYGFLVAGFTTAIVATDGIPDPDGAFSVAMARGTYIILGIICEAVATGLFAPNLEKGARERLVQRLRDVSALTASTLGSWQRSTLTPEPGHRAESELLAAIMAAGTRIEFDVLEMGPAAGRAADHARAALAALLAGVVRIRAGTEWPAVERGLDAGRAHIAAIVSPVAHDRFRFASRSVRQGTEGVRNGLRSAAGIVVAWLLWEVTAWPSGVTFLSYVVLVYGLLATRETPALASGGFTRGALWCAAVSAVFVMLVVPAVTSPEVLALALMVPMVVGGLAARTPRLLNHAFSFNMFFPVLIGPSNMGRYDEVSFLNGTSAFLGAVFFASIMFRVVLTFRPDDHLRRTIIWARRSLRGVAQAGNRMSVQGWLLMHADSMVRTVRTSRHVPQALLFDSFVEHMAITTLGMCVIEVREAARDPHLSPLLARQLRVFLRLWMRDQARAVRLVPVLLRHLAGTGAERGDVVVALRGIERIMSGEA</sequence>
<evidence type="ECO:0000256" key="4">
    <source>
        <dbReference type="ARBA" id="ARBA00022692"/>
    </source>
</evidence>
<feature type="transmembrane region" description="Helical" evidence="7">
    <location>
        <begin position="91"/>
        <end position="110"/>
    </location>
</feature>
<feature type="transmembrane region" description="Helical" evidence="7">
    <location>
        <begin position="141"/>
        <end position="159"/>
    </location>
</feature>
<reference evidence="8 9" key="1">
    <citation type="journal article" date="2020" name="Int. J. Syst. Evol. Microbiol.">
        <title>Novel acetic acid bacteria from cider fermentations: Acetobacter conturbans sp. nov. and Acetobacter fallax sp. nov.</title>
        <authorList>
            <person name="Sombolestani A.S."/>
            <person name="Cleenwerck I."/>
            <person name="Cnockaert M."/>
            <person name="Borremans W."/>
            <person name="Wieme A.D."/>
            <person name="De Vuyst L."/>
            <person name="Vandamme P."/>
        </authorList>
    </citation>
    <scope>NUCLEOTIDE SEQUENCE [LARGE SCALE GENOMIC DNA]</scope>
    <source>
        <strain evidence="8 9">LMG 1627</strain>
    </source>
</reference>
<feature type="transmembrane region" description="Helical" evidence="7">
    <location>
        <begin position="453"/>
        <end position="475"/>
    </location>
</feature>
<evidence type="ECO:0000313" key="8">
    <source>
        <dbReference type="EMBL" id="NHN87076.1"/>
    </source>
</evidence>
<keyword evidence="3" id="KW-1003">Cell membrane</keyword>
<feature type="transmembrane region" description="Helical" evidence="7">
    <location>
        <begin position="171"/>
        <end position="190"/>
    </location>
</feature>
<proteinExistence type="predicted"/>
<comment type="subcellular location">
    <subcellularLocation>
        <location evidence="1">Cell membrane</location>
        <topology evidence="1">Multi-pass membrane protein</topology>
    </subcellularLocation>
</comment>
<feature type="transmembrane region" description="Helical" evidence="7">
    <location>
        <begin position="116"/>
        <end position="134"/>
    </location>
</feature>
<evidence type="ECO:0000256" key="2">
    <source>
        <dbReference type="ARBA" id="ARBA00022448"/>
    </source>
</evidence>
<dbReference type="RefSeq" id="WP_173568382.1">
    <property type="nucleotide sequence ID" value="NZ_WOSY01000001.1"/>
</dbReference>
<evidence type="ECO:0000256" key="6">
    <source>
        <dbReference type="ARBA" id="ARBA00023136"/>
    </source>
</evidence>
<dbReference type="Pfam" id="PF04632">
    <property type="entry name" value="FUSC"/>
    <property type="match status" value="2"/>
</dbReference>
<gene>
    <name evidence="8" type="ORF">GOB81_00285</name>
</gene>
<dbReference type="InterPro" id="IPR006726">
    <property type="entry name" value="PHBA_efflux_AaeB/fusaric-R"/>
</dbReference>
<dbReference type="Proteomes" id="UP000631653">
    <property type="component" value="Unassembled WGS sequence"/>
</dbReference>
<keyword evidence="6 7" id="KW-0472">Membrane</keyword>
<evidence type="ECO:0000256" key="7">
    <source>
        <dbReference type="SAM" id="Phobius"/>
    </source>
</evidence>
<keyword evidence="9" id="KW-1185">Reference proteome</keyword>
<dbReference type="PANTHER" id="PTHR30509">
    <property type="entry name" value="P-HYDROXYBENZOIC ACID EFFLUX PUMP SUBUNIT-RELATED"/>
    <property type="match status" value="1"/>
</dbReference>
<evidence type="ECO:0000256" key="1">
    <source>
        <dbReference type="ARBA" id="ARBA00004651"/>
    </source>
</evidence>
<feature type="transmembrane region" description="Helical" evidence="7">
    <location>
        <begin position="377"/>
        <end position="398"/>
    </location>
</feature>
<protein>
    <submittedName>
        <fullName evidence="8">FUSC family protein</fullName>
    </submittedName>
</protein>
<organism evidence="8 9">
    <name type="scientific">Acetobacter conturbans</name>
    <dbReference type="NCBI Taxonomy" id="1737472"/>
    <lineage>
        <taxon>Bacteria</taxon>
        <taxon>Pseudomonadati</taxon>
        <taxon>Pseudomonadota</taxon>
        <taxon>Alphaproteobacteria</taxon>
        <taxon>Acetobacterales</taxon>
        <taxon>Acetobacteraceae</taxon>
        <taxon>Acetobacter</taxon>
    </lineage>
</organism>
<feature type="transmembrane region" description="Helical" evidence="7">
    <location>
        <begin position="404"/>
        <end position="420"/>
    </location>
</feature>